<keyword evidence="2" id="KW-1185">Reference proteome</keyword>
<sequence length="138" mass="16413">MIKKFLKLELDFDFILIAVTSQLKDYRLCFNINKFTETDFRKTEDLIVNFKGIASKYFSKYVHRPSNSECEFFLIANKGSEGFLIPEMKEADYFILIKDFIDEEDLEFFLSRLKLVKDIQAVVELNPERLKSRENLLF</sequence>
<dbReference type="OrthoDB" id="676614at2"/>
<reference evidence="1 2" key="1">
    <citation type="submission" date="2019-04" db="EMBL/GenBank/DDBJ databases">
        <title>Pedobacter sp. AR-3-17 sp. nov., isolated from Arctic soil.</title>
        <authorList>
            <person name="Dahal R.H."/>
            <person name="Kim D.-U."/>
        </authorList>
    </citation>
    <scope>NUCLEOTIDE SEQUENCE [LARGE SCALE GENOMIC DNA]</scope>
    <source>
        <strain evidence="1 2">AR-3-17</strain>
    </source>
</reference>
<name>A0A4U1C834_9SPHI</name>
<comment type="caution">
    <text evidence="1">The sequence shown here is derived from an EMBL/GenBank/DDBJ whole genome shotgun (WGS) entry which is preliminary data.</text>
</comment>
<protein>
    <submittedName>
        <fullName evidence="1">IPExxxVDY family protein</fullName>
    </submittedName>
</protein>
<dbReference type="InterPro" id="IPR047690">
    <property type="entry name" value="IPExxxVDY_fam"/>
</dbReference>
<organism evidence="1 2">
    <name type="scientific">Pedobacter cryophilus</name>
    <dbReference type="NCBI Taxonomy" id="2571271"/>
    <lineage>
        <taxon>Bacteria</taxon>
        <taxon>Pseudomonadati</taxon>
        <taxon>Bacteroidota</taxon>
        <taxon>Sphingobacteriia</taxon>
        <taxon>Sphingobacteriales</taxon>
        <taxon>Sphingobacteriaceae</taxon>
        <taxon>Pedobacter</taxon>
    </lineage>
</organism>
<proteinExistence type="predicted"/>
<evidence type="ECO:0000313" key="2">
    <source>
        <dbReference type="Proteomes" id="UP000308181"/>
    </source>
</evidence>
<dbReference type="RefSeq" id="WP_136825050.1">
    <property type="nucleotide sequence ID" value="NZ_SWBP01000001.1"/>
</dbReference>
<dbReference type="NCBIfam" id="NF033205">
    <property type="entry name" value="IPExxxVDY"/>
    <property type="match status" value="1"/>
</dbReference>
<evidence type="ECO:0000313" key="1">
    <source>
        <dbReference type="EMBL" id="TKC00844.1"/>
    </source>
</evidence>
<gene>
    <name evidence="1" type="ORF">FA046_03980</name>
</gene>
<dbReference type="Proteomes" id="UP000308181">
    <property type="component" value="Unassembled WGS sequence"/>
</dbReference>
<accession>A0A4U1C834</accession>
<dbReference type="EMBL" id="SWBP01000001">
    <property type="protein sequence ID" value="TKC00844.1"/>
    <property type="molecule type" value="Genomic_DNA"/>
</dbReference>
<dbReference type="AlphaFoldDB" id="A0A4U1C834"/>